<dbReference type="AlphaFoldDB" id="A0A1I2Q8P3"/>
<dbReference type="GO" id="GO:0008817">
    <property type="term" value="F:corrinoid adenosyltransferase activity"/>
    <property type="evidence" value="ECO:0007669"/>
    <property type="project" value="InterPro"/>
</dbReference>
<dbReference type="CDD" id="cd00561">
    <property type="entry name" value="CobA_ACA"/>
    <property type="match status" value="1"/>
</dbReference>
<gene>
    <name evidence="1" type="ORF">SAMN05660649_01108</name>
</gene>
<dbReference type="Gene3D" id="3.40.50.300">
    <property type="entry name" value="P-loop containing nucleotide triphosphate hydrolases"/>
    <property type="match status" value="1"/>
</dbReference>
<dbReference type="Pfam" id="PF02572">
    <property type="entry name" value="CobA_CobO_BtuR"/>
    <property type="match status" value="1"/>
</dbReference>
<dbReference type="SUPFAM" id="SSF52540">
    <property type="entry name" value="P-loop containing nucleoside triphosphate hydrolases"/>
    <property type="match status" value="1"/>
</dbReference>
<reference evidence="2" key="1">
    <citation type="submission" date="2016-10" db="EMBL/GenBank/DDBJ databases">
        <authorList>
            <person name="Varghese N."/>
            <person name="Submissions S."/>
        </authorList>
    </citation>
    <scope>NUCLEOTIDE SEQUENCE [LARGE SCALE GENOMIC DNA]</scope>
    <source>
        <strain evidence="2">DSM 17038</strain>
    </source>
</reference>
<name>A0A1I2Q8P3_9FIRM</name>
<dbReference type="InterPro" id="IPR027417">
    <property type="entry name" value="P-loop_NTPase"/>
</dbReference>
<dbReference type="InterPro" id="IPR003724">
    <property type="entry name" value="CblAdoTrfase_CobA"/>
</dbReference>
<organism evidence="1 2">
    <name type="scientific">Desulfotruncus arcticus DSM 17038</name>
    <dbReference type="NCBI Taxonomy" id="1121424"/>
    <lineage>
        <taxon>Bacteria</taxon>
        <taxon>Bacillati</taxon>
        <taxon>Bacillota</taxon>
        <taxon>Clostridia</taxon>
        <taxon>Eubacteriales</taxon>
        <taxon>Desulfallaceae</taxon>
        <taxon>Desulfotruncus</taxon>
    </lineage>
</organism>
<dbReference type="STRING" id="341036.SAMN05660649_01108"/>
<dbReference type="GO" id="GO:0005524">
    <property type="term" value="F:ATP binding"/>
    <property type="evidence" value="ECO:0007669"/>
    <property type="project" value="InterPro"/>
</dbReference>
<dbReference type="EMBL" id="FOOX01000003">
    <property type="protein sequence ID" value="SFG24290.1"/>
    <property type="molecule type" value="Genomic_DNA"/>
</dbReference>
<dbReference type="PIRSF" id="PIRSF015617">
    <property type="entry name" value="Adensltrnsf_CobA"/>
    <property type="match status" value="1"/>
</dbReference>
<dbReference type="PANTHER" id="PTHR46638">
    <property type="entry name" value="CORRINOID ADENOSYLTRANSFERASE"/>
    <property type="match status" value="1"/>
</dbReference>
<accession>A0A1I2Q8P3</accession>
<evidence type="ECO:0000313" key="1">
    <source>
        <dbReference type="EMBL" id="SFG24290.1"/>
    </source>
</evidence>
<keyword evidence="1" id="KW-0808">Transferase</keyword>
<proteinExistence type="predicted"/>
<keyword evidence="2" id="KW-1185">Reference proteome</keyword>
<dbReference type="OrthoDB" id="9810309at2"/>
<dbReference type="NCBIfam" id="TIGR00708">
    <property type="entry name" value="cobA"/>
    <property type="match status" value="1"/>
</dbReference>
<evidence type="ECO:0000313" key="2">
    <source>
        <dbReference type="Proteomes" id="UP000199337"/>
    </source>
</evidence>
<protein>
    <submittedName>
        <fullName evidence="1">Cob(I)alamin adenosyltransferase</fullName>
    </submittedName>
</protein>
<sequence>MHQQAGRIIIYTGNGKGKTTAALGEGLRFWGEGKKVLILQFIKGVKVYGEFIAAGKMGADFTIKQMGLGFVRFATKDTIEQHRAAACQALQKAKEHMISGNYDLIILDEILYSIKFGLIDKLEVIELIKIKPEKLEIVLTGRDAPEELTNMADIAIEVREVKHHLRQGILAQKGIEF</sequence>
<dbReference type="GO" id="GO:0009236">
    <property type="term" value="P:cobalamin biosynthetic process"/>
    <property type="evidence" value="ECO:0007669"/>
    <property type="project" value="InterPro"/>
</dbReference>
<dbReference type="PANTHER" id="PTHR46638:SF1">
    <property type="entry name" value="CORRINOID ADENOSYLTRANSFERASE"/>
    <property type="match status" value="1"/>
</dbReference>
<dbReference type="Proteomes" id="UP000199337">
    <property type="component" value="Unassembled WGS sequence"/>
</dbReference>